<reference evidence="1 2" key="1">
    <citation type="submission" date="2018-02" db="EMBL/GenBank/DDBJ databases">
        <title>Genomic Encyclopedia of Archaeal and Bacterial Type Strains, Phase II (KMG-II): from individual species to whole genera.</title>
        <authorList>
            <person name="Goeker M."/>
        </authorList>
    </citation>
    <scope>NUCLEOTIDE SEQUENCE [LARGE SCALE GENOMIC DNA]</scope>
    <source>
        <strain evidence="1 2">DSM 3808</strain>
    </source>
</reference>
<dbReference type="AlphaFoldDB" id="A0A2S6HY34"/>
<dbReference type="InterPro" id="IPR012504">
    <property type="entry name" value="Spore_YabP"/>
</dbReference>
<evidence type="ECO:0000313" key="2">
    <source>
        <dbReference type="Proteomes" id="UP000237749"/>
    </source>
</evidence>
<dbReference type="NCBIfam" id="TIGR02892">
    <property type="entry name" value="spore_yabP"/>
    <property type="match status" value="1"/>
</dbReference>
<comment type="caution">
    <text evidence="1">The sequence shown here is derived from an EMBL/GenBank/DDBJ whole genome shotgun (WGS) entry which is preliminary data.</text>
</comment>
<protein>
    <submittedName>
        <fullName evidence="1">Sporulation protein YabP</fullName>
    </submittedName>
</protein>
<dbReference type="Proteomes" id="UP000237749">
    <property type="component" value="Unassembled WGS sequence"/>
</dbReference>
<accession>A0A2S6HY34</accession>
<dbReference type="EMBL" id="PTJA01000001">
    <property type="protein sequence ID" value="PPK83079.1"/>
    <property type="molecule type" value="Genomic_DNA"/>
</dbReference>
<sequence>MEEKISVRPHRLTIDNRASSTMTGIRDVVSFDENQVVLDTDMGLLTLKGKDLHVSRLTLEKGEVDLNGTIESLLYSSNEALRRSGESLLSRLFK</sequence>
<name>A0A2S6HY34_9FIRM</name>
<dbReference type="OrthoDB" id="9795125at2"/>
<evidence type="ECO:0000313" key="1">
    <source>
        <dbReference type="EMBL" id="PPK83079.1"/>
    </source>
</evidence>
<gene>
    <name evidence="1" type="ORF">BXY41_101137</name>
</gene>
<dbReference type="PIRSF" id="PIRSF011576">
    <property type="entry name" value="YabP"/>
    <property type="match status" value="1"/>
</dbReference>
<dbReference type="GO" id="GO:0030435">
    <property type="term" value="P:sporulation resulting in formation of a cellular spore"/>
    <property type="evidence" value="ECO:0007669"/>
    <property type="project" value="InterPro"/>
</dbReference>
<dbReference type="InterPro" id="IPR038705">
    <property type="entry name" value="YabP_sf"/>
</dbReference>
<keyword evidence="2" id="KW-1185">Reference proteome</keyword>
<dbReference type="InterPro" id="IPR022476">
    <property type="entry name" value="Spore_YabP/YqfC"/>
</dbReference>
<dbReference type="RefSeq" id="WP_104433542.1">
    <property type="nucleotide sequence ID" value="NZ_CP070896.1"/>
</dbReference>
<dbReference type="Gene3D" id="2.60.40.2000">
    <property type="match status" value="1"/>
</dbReference>
<proteinExistence type="predicted"/>
<dbReference type="Pfam" id="PF07873">
    <property type="entry name" value="YabP"/>
    <property type="match status" value="1"/>
</dbReference>
<organism evidence="1 2">
    <name type="scientific">Lacrimispora xylanisolvens</name>
    <dbReference type="NCBI Taxonomy" id="384636"/>
    <lineage>
        <taxon>Bacteria</taxon>
        <taxon>Bacillati</taxon>
        <taxon>Bacillota</taxon>
        <taxon>Clostridia</taxon>
        <taxon>Lachnospirales</taxon>
        <taxon>Lachnospiraceae</taxon>
        <taxon>Lacrimispora</taxon>
    </lineage>
</organism>